<dbReference type="Proteomes" id="UP000442695">
    <property type="component" value="Unassembled WGS sequence"/>
</dbReference>
<dbReference type="Gene3D" id="1.10.357.10">
    <property type="entry name" value="Tetracycline Repressor, domain 2"/>
    <property type="match status" value="1"/>
</dbReference>
<feature type="coiled-coil region" evidence="1">
    <location>
        <begin position="68"/>
        <end position="102"/>
    </location>
</feature>
<dbReference type="InterPro" id="IPR009057">
    <property type="entry name" value="Homeodomain-like_sf"/>
</dbReference>
<dbReference type="SUPFAM" id="SSF46689">
    <property type="entry name" value="Homeodomain-like"/>
    <property type="match status" value="1"/>
</dbReference>
<dbReference type="EMBL" id="WOWR01000095">
    <property type="protein sequence ID" value="KAF0250720.1"/>
    <property type="molecule type" value="Genomic_DNA"/>
</dbReference>
<dbReference type="SMR" id="A0A7V8E9F3"/>
<protein>
    <submittedName>
        <fullName evidence="2">Uncharacterized protein</fullName>
    </submittedName>
</protein>
<evidence type="ECO:0000256" key="1">
    <source>
        <dbReference type="SAM" id="Coils"/>
    </source>
</evidence>
<organism evidence="2 3">
    <name type="scientific">Pseudomonas putida</name>
    <name type="common">Arthrobacter siderocapsulatus</name>
    <dbReference type="NCBI Taxonomy" id="303"/>
    <lineage>
        <taxon>Bacteria</taxon>
        <taxon>Pseudomonadati</taxon>
        <taxon>Pseudomonadota</taxon>
        <taxon>Gammaproteobacteria</taxon>
        <taxon>Pseudomonadales</taxon>
        <taxon>Pseudomonadaceae</taxon>
        <taxon>Pseudomonas</taxon>
    </lineage>
</organism>
<name>A0A7V8E9F3_PSEPU</name>
<proteinExistence type="predicted"/>
<accession>A0A7V8E9F3</accession>
<sequence length="329" mass="37253">MEMNDTRRRLIELIAEHHASHPGKKLGIEELSRRAGISRQSFNRYYKDLTDYAAGRKLIGDLVDDTTNAQTKQLINQQQEVMRDLQEQVEHSEIENAKKLKKAMDSYVTSLMVNDLTAHAANSLRITLEKQTVHNLQLKQELTNMEVSLAKAQANAATLAISPTPREGKGEKVKLDVDLSKAVAAFSATKSEDDFEDKKEIALKSLVQSICKLALESKCSIVLFAERYVSRFSSFYDNFSCPDDGLHIIARLPVFYRSELRTFIDKLPPTQNISLYIPYLESASEKKAQRSFYFNSIPKCELDSADEADVIPMTLGLDRIIQFRVKQGD</sequence>
<dbReference type="RefSeq" id="WP_010952981.1">
    <property type="nucleotide sequence ID" value="NZ_CABEEI010000004.1"/>
</dbReference>
<reference evidence="2 3" key="1">
    <citation type="submission" date="2019-12" db="EMBL/GenBank/DDBJ databases">
        <authorList>
            <person name="Woiski C."/>
        </authorList>
    </citation>
    <scope>NUCLEOTIDE SEQUENCE [LARGE SCALE GENOMIC DNA]</scope>
    <source>
        <strain evidence="2 3">BOE100</strain>
    </source>
</reference>
<evidence type="ECO:0000313" key="3">
    <source>
        <dbReference type="Proteomes" id="UP000442695"/>
    </source>
</evidence>
<comment type="caution">
    <text evidence="2">The sequence shown here is derived from an EMBL/GenBank/DDBJ whole genome shotgun (WGS) entry which is preliminary data.</text>
</comment>
<evidence type="ECO:0000313" key="2">
    <source>
        <dbReference type="EMBL" id="KAF0250720.1"/>
    </source>
</evidence>
<gene>
    <name evidence="2" type="ORF">GN299_32445</name>
</gene>
<dbReference type="AlphaFoldDB" id="A0A7V8E9F3"/>
<keyword evidence="1" id="KW-0175">Coiled coil</keyword>